<dbReference type="SUPFAM" id="SSF56563">
    <property type="entry name" value="Major capsid protein gp5"/>
    <property type="match status" value="1"/>
</dbReference>
<dbReference type="EMBL" id="JAEHOH010000006">
    <property type="protein sequence ID" value="MBK0418284.1"/>
    <property type="molecule type" value="Genomic_DNA"/>
</dbReference>
<organism evidence="3 4">
    <name type="scientific">Leucobacter chromiisoli</name>
    <dbReference type="NCBI Taxonomy" id="2796471"/>
    <lineage>
        <taxon>Bacteria</taxon>
        <taxon>Bacillati</taxon>
        <taxon>Actinomycetota</taxon>
        <taxon>Actinomycetes</taxon>
        <taxon>Micrococcales</taxon>
        <taxon>Microbacteriaceae</taxon>
        <taxon>Leucobacter</taxon>
    </lineage>
</organism>
<comment type="caution">
    <text evidence="3">The sequence shown here is derived from an EMBL/GenBank/DDBJ whole genome shotgun (WGS) entry which is preliminary data.</text>
</comment>
<dbReference type="Gene3D" id="3.30.2320.10">
    <property type="entry name" value="hypothetical protein PF0899 domain"/>
    <property type="match status" value="1"/>
</dbReference>
<evidence type="ECO:0000313" key="4">
    <source>
        <dbReference type="Proteomes" id="UP000608530"/>
    </source>
</evidence>
<evidence type="ECO:0000259" key="2">
    <source>
        <dbReference type="Pfam" id="PF05065"/>
    </source>
</evidence>
<evidence type="ECO:0000256" key="1">
    <source>
        <dbReference type="ARBA" id="ARBA00004328"/>
    </source>
</evidence>
<sequence>MAGIDLNRTTTGAADLLPKEISTEIWAETQEQSAVMQLARQINMPGSGVTIPIITGDAEADWVAETDEKPVSRASIGSKQITPYKLAVIEPFSNEFRRDLPAVYEELRRRLPNAIAKKFDQTVFGTTAPGSNFDTLGGAAAVAIGPHATDAKKSTYAGLVEAYNKVAEADGALDGWALSPQAKGLLLNQVDSTGRPLLFSSIQDGTSITQILGESVYYTKGVFKAGNPATIGFAGDWNSAMWGSVEGIKVSVSNEATITDGTVTVGSGENAVEIPNQLNLWQRNMFAILVEIEVGFRVRDEDRFVRLTNGARS</sequence>
<dbReference type="Proteomes" id="UP000608530">
    <property type="component" value="Unassembled WGS sequence"/>
</dbReference>
<comment type="subcellular location">
    <subcellularLocation>
        <location evidence="1">Virion</location>
    </subcellularLocation>
</comment>
<dbReference type="Pfam" id="PF05065">
    <property type="entry name" value="Phage_capsid"/>
    <property type="match status" value="1"/>
</dbReference>
<dbReference type="RefSeq" id="WP_200114315.1">
    <property type="nucleotide sequence ID" value="NZ_JAEHOH010000006.1"/>
</dbReference>
<name>A0A934Q7V8_9MICO</name>
<feature type="domain" description="Phage capsid-like C-terminal" evidence="2">
    <location>
        <begin position="15"/>
        <end position="308"/>
    </location>
</feature>
<dbReference type="NCBIfam" id="TIGR01554">
    <property type="entry name" value="major_cap_HK97"/>
    <property type="match status" value="1"/>
</dbReference>
<accession>A0A934Q7V8</accession>
<gene>
    <name evidence="3" type="ORF">JD276_04465</name>
</gene>
<dbReference type="InterPro" id="IPR054612">
    <property type="entry name" value="Phage_capsid-like_C"/>
</dbReference>
<evidence type="ECO:0000313" key="3">
    <source>
        <dbReference type="EMBL" id="MBK0418284.1"/>
    </source>
</evidence>
<reference evidence="3" key="1">
    <citation type="submission" date="2020-12" db="EMBL/GenBank/DDBJ databases">
        <title>Leucobacter sp. CAS1, isolated from Chromium sludge.</title>
        <authorList>
            <person name="Xu Z."/>
        </authorList>
    </citation>
    <scope>NUCLEOTIDE SEQUENCE</scope>
    <source>
        <strain evidence="3">CSA1</strain>
    </source>
</reference>
<dbReference type="AlphaFoldDB" id="A0A934Q7V8"/>
<keyword evidence="4" id="KW-1185">Reference proteome</keyword>
<protein>
    <submittedName>
        <fullName evidence="3">Phage major capsid protein</fullName>
    </submittedName>
</protein>
<dbReference type="Gene3D" id="3.30.2400.10">
    <property type="entry name" value="Major capsid protein gp5"/>
    <property type="match status" value="1"/>
</dbReference>
<dbReference type="InterPro" id="IPR024455">
    <property type="entry name" value="Phage_capsid"/>
</dbReference>
<proteinExistence type="predicted"/>